<evidence type="ECO:0000313" key="1">
    <source>
        <dbReference type="EMBL" id="KAK3001010.1"/>
    </source>
</evidence>
<proteinExistence type="predicted"/>
<dbReference type="EMBL" id="JAVXUP010002869">
    <property type="protein sequence ID" value="KAK3001010.1"/>
    <property type="molecule type" value="Genomic_DNA"/>
</dbReference>
<reference evidence="1" key="1">
    <citation type="submission" date="2022-12" db="EMBL/GenBank/DDBJ databases">
        <title>Draft genome assemblies for two species of Escallonia (Escalloniales).</title>
        <authorList>
            <person name="Chanderbali A."/>
            <person name="Dervinis C."/>
            <person name="Anghel I."/>
            <person name="Soltis D."/>
            <person name="Soltis P."/>
            <person name="Zapata F."/>
        </authorList>
    </citation>
    <scope>NUCLEOTIDE SEQUENCE</scope>
    <source>
        <strain evidence="1">UCBG64.0493</strain>
        <tissue evidence="1">Leaf</tissue>
    </source>
</reference>
<protein>
    <submittedName>
        <fullName evidence="1">Uncharacterized protein</fullName>
    </submittedName>
</protein>
<dbReference type="AlphaFoldDB" id="A0AA88V5V9"/>
<dbReference type="Proteomes" id="UP001188597">
    <property type="component" value="Unassembled WGS sequence"/>
</dbReference>
<evidence type="ECO:0000313" key="2">
    <source>
        <dbReference type="Proteomes" id="UP001188597"/>
    </source>
</evidence>
<keyword evidence="2" id="KW-1185">Reference proteome</keyword>
<sequence length="93" mass="10101">MLSTRRGSPIGHLWKEGADVTGASENVEVSPLVSWINRLSRVLDLLVTDIAGIYSRDYIRHLYAVSLAEEAAPVLGVYAVAIGTCGINQMLRC</sequence>
<organism evidence="1 2">
    <name type="scientific">Escallonia herrerae</name>
    <dbReference type="NCBI Taxonomy" id="1293975"/>
    <lineage>
        <taxon>Eukaryota</taxon>
        <taxon>Viridiplantae</taxon>
        <taxon>Streptophyta</taxon>
        <taxon>Embryophyta</taxon>
        <taxon>Tracheophyta</taxon>
        <taxon>Spermatophyta</taxon>
        <taxon>Magnoliopsida</taxon>
        <taxon>eudicotyledons</taxon>
        <taxon>Gunneridae</taxon>
        <taxon>Pentapetalae</taxon>
        <taxon>asterids</taxon>
        <taxon>campanulids</taxon>
        <taxon>Escalloniales</taxon>
        <taxon>Escalloniaceae</taxon>
        <taxon>Escallonia</taxon>
    </lineage>
</organism>
<name>A0AA88V5V9_9ASTE</name>
<accession>A0AA88V5V9</accession>
<gene>
    <name evidence="1" type="ORF">RJ639_021118</name>
</gene>
<comment type="caution">
    <text evidence="1">The sequence shown here is derived from an EMBL/GenBank/DDBJ whole genome shotgun (WGS) entry which is preliminary data.</text>
</comment>